<feature type="transmembrane region" description="Helical" evidence="1">
    <location>
        <begin position="28"/>
        <end position="51"/>
    </location>
</feature>
<keyword evidence="1" id="KW-1133">Transmembrane helix</keyword>
<keyword evidence="1" id="KW-0472">Membrane</keyword>
<organism evidence="2">
    <name type="scientific">marine sediment metagenome</name>
    <dbReference type="NCBI Taxonomy" id="412755"/>
    <lineage>
        <taxon>unclassified sequences</taxon>
        <taxon>metagenomes</taxon>
        <taxon>ecological metagenomes</taxon>
    </lineage>
</organism>
<evidence type="ECO:0000313" key="2">
    <source>
        <dbReference type="EMBL" id="GAI87968.1"/>
    </source>
</evidence>
<gene>
    <name evidence="2" type="ORF">S12H4_15732</name>
</gene>
<sequence>MSENIVPAEVQTSDLESRSKKGFFQLPVNVSSLLLIAGSLLFIIVGVLIFYDEYMVYWSRSGVYIGYLLYLILTVSLIPIAFGIGKITADYGEDHIIVVGKQAKKW</sequence>
<dbReference type="EMBL" id="BARW01007575">
    <property type="protein sequence ID" value="GAI87968.1"/>
    <property type="molecule type" value="Genomic_DNA"/>
</dbReference>
<reference evidence="2" key="1">
    <citation type="journal article" date="2014" name="Front. Microbiol.">
        <title>High frequency of phylogenetically diverse reductive dehalogenase-homologous genes in deep subseafloor sedimentary metagenomes.</title>
        <authorList>
            <person name="Kawai M."/>
            <person name="Futagami T."/>
            <person name="Toyoda A."/>
            <person name="Takaki Y."/>
            <person name="Nishi S."/>
            <person name="Hori S."/>
            <person name="Arai W."/>
            <person name="Tsubouchi T."/>
            <person name="Morono Y."/>
            <person name="Uchiyama I."/>
            <person name="Ito T."/>
            <person name="Fujiyama A."/>
            <person name="Inagaki F."/>
            <person name="Takami H."/>
        </authorList>
    </citation>
    <scope>NUCLEOTIDE SEQUENCE</scope>
    <source>
        <strain evidence="2">Expedition CK06-06</strain>
    </source>
</reference>
<keyword evidence="1" id="KW-0812">Transmembrane</keyword>
<comment type="caution">
    <text evidence="2">The sequence shown here is derived from an EMBL/GenBank/DDBJ whole genome shotgun (WGS) entry which is preliminary data.</text>
</comment>
<protein>
    <submittedName>
        <fullName evidence="2">Uncharacterized protein</fullName>
    </submittedName>
</protein>
<name>X1S515_9ZZZZ</name>
<dbReference type="AlphaFoldDB" id="X1S515"/>
<evidence type="ECO:0000256" key="1">
    <source>
        <dbReference type="SAM" id="Phobius"/>
    </source>
</evidence>
<accession>X1S515</accession>
<feature type="non-terminal residue" evidence="2">
    <location>
        <position position="106"/>
    </location>
</feature>
<proteinExistence type="predicted"/>
<feature type="transmembrane region" description="Helical" evidence="1">
    <location>
        <begin position="63"/>
        <end position="84"/>
    </location>
</feature>